<evidence type="ECO:0000256" key="1">
    <source>
        <dbReference type="ARBA" id="ARBA00022801"/>
    </source>
</evidence>
<dbReference type="GO" id="GO:0003847">
    <property type="term" value="F:1-alkyl-2-acetylglycerophosphocholine esterase activity"/>
    <property type="evidence" value="ECO:0007669"/>
    <property type="project" value="TreeGrafter"/>
</dbReference>
<dbReference type="GO" id="GO:0016042">
    <property type="term" value="P:lipid catabolic process"/>
    <property type="evidence" value="ECO:0007669"/>
    <property type="project" value="UniProtKB-KW"/>
</dbReference>
<dbReference type="PANTHER" id="PTHR10272">
    <property type="entry name" value="PLATELET-ACTIVATING FACTOR ACETYLHYDROLASE"/>
    <property type="match status" value="1"/>
</dbReference>
<dbReference type="PANTHER" id="PTHR10272:SF0">
    <property type="entry name" value="PLATELET-ACTIVATING FACTOR ACETYLHYDROLASE"/>
    <property type="match status" value="1"/>
</dbReference>
<dbReference type="ESTHER" id="9zzzz-g3crc6">
    <property type="family name" value="Chlorophyllase"/>
</dbReference>
<organism evidence="4">
    <name type="scientific">uncultured organism</name>
    <dbReference type="NCBI Taxonomy" id="155900"/>
    <lineage>
        <taxon>unclassified sequences</taxon>
        <taxon>environmental samples</taxon>
    </lineage>
</organism>
<dbReference type="EMBL" id="HQ156900">
    <property type="protein sequence ID" value="AEM45109.1"/>
    <property type="molecule type" value="Genomic_DNA"/>
</dbReference>
<keyword evidence="1" id="KW-0378">Hydrolase</keyword>
<keyword evidence="2" id="KW-0442">Lipid degradation</keyword>
<name>G3CRC6_9ZZZZ</name>
<dbReference type="InterPro" id="IPR029058">
    <property type="entry name" value="AB_hydrolase_fold"/>
</dbReference>
<protein>
    <recommendedName>
        <fullName evidence="5">Alpha/beta hydrolase family</fullName>
    </recommendedName>
</protein>
<dbReference type="Pfam" id="PF07224">
    <property type="entry name" value="Chlorophyllase"/>
    <property type="match status" value="1"/>
</dbReference>
<dbReference type="Gene3D" id="3.40.50.1820">
    <property type="entry name" value="alpha/beta hydrolase"/>
    <property type="match status" value="1"/>
</dbReference>
<accession>G3CRC6</accession>
<evidence type="ECO:0000256" key="3">
    <source>
        <dbReference type="ARBA" id="ARBA00023098"/>
    </source>
</evidence>
<dbReference type="InterPro" id="IPR017395">
    <property type="entry name" value="Chlorophyllase-like"/>
</dbReference>
<dbReference type="AlphaFoldDB" id="G3CRC6"/>
<sequence>MSLHPSPVRLVLVSIALATLVAACSDSGSGSPPATSEDFLAPGPFAVSSTSVSLIDTSRATPPAGTSPGSSTRVLPTDVYFPAQGGEPGALVPGAALDSDGGPYPLILFAHGLFGARTNFQATLVHLASHGYVVAAADFPETNFGTIVAGTANIADLINQPGDLSFLIDVLTTSPTPALEPIAAAVDGERIGVLGHSFGGATSILLAYGGSVADPRIDAVVTAAPFSCFAGAALFSGAREVPFLDLHGTSDGIVDVAWTEDLFPRLPTPRYRGDIVGGDHLGFLSDPTVPSSFRDVQAYALFSTASGSFAAQFAALSEALATRVPAADVSLCASRPIFPDPTTPRDPFIGVARQVEITDVATTAFFAAYVKDDGSARAYLADGFAAFAPDVRYRAEQ</sequence>
<dbReference type="SUPFAM" id="SSF53474">
    <property type="entry name" value="alpha/beta-Hydrolases"/>
    <property type="match status" value="1"/>
</dbReference>
<evidence type="ECO:0000256" key="2">
    <source>
        <dbReference type="ARBA" id="ARBA00022963"/>
    </source>
</evidence>
<evidence type="ECO:0000313" key="4">
    <source>
        <dbReference type="EMBL" id="AEM45109.1"/>
    </source>
</evidence>
<evidence type="ECO:0008006" key="5">
    <source>
        <dbReference type="Google" id="ProtNLM"/>
    </source>
</evidence>
<reference evidence="4" key="1">
    <citation type="journal article" date="2011" name="FEMS Microbiol. Ecol.">
        <title>Identification of novel lipolytic genes and gene families by screening of metagenomic libraries derived from soil samples of the German Biodiversity Exploratories.</title>
        <authorList>
            <person name="Nacke H."/>
            <person name="Will C."/>
            <person name="Herzog S."/>
            <person name="Nowka B."/>
            <person name="Engelhaupt M."/>
            <person name="Daniel R."/>
        </authorList>
    </citation>
    <scope>NUCLEOTIDE SEQUENCE</scope>
</reference>
<proteinExistence type="predicted"/>
<keyword evidence="3" id="KW-0443">Lipid metabolism</keyword>